<name>A0ABR0JYJ9_9EURO</name>
<evidence type="ECO:0008006" key="3">
    <source>
        <dbReference type="Google" id="ProtNLM"/>
    </source>
</evidence>
<accession>A0ABR0JYJ9</accession>
<keyword evidence="2" id="KW-1185">Reference proteome</keyword>
<dbReference type="Proteomes" id="UP001345013">
    <property type="component" value="Unassembled WGS sequence"/>
</dbReference>
<organism evidence="1 2">
    <name type="scientific">Lithohypha guttulata</name>
    <dbReference type="NCBI Taxonomy" id="1690604"/>
    <lineage>
        <taxon>Eukaryota</taxon>
        <taxon>Fungi</taxon>
        <taxon>Dikarya</taxon>
        <taxon>Ascomycota</taxon>
        <taxon>Pezizomycotina</taxon>
        <taxon>Eurotiomycetes</taxon>
        <taxon>Chaetothyriomycetidae</taxon>
        <taxon>Chaetothyriales</taxon>
        <taxon>Trichomeriaceae</taxon>
        <taxon>Lithohypha</taxon>
    </lineage>
</organism>
<protein>
    <recommendedName>
        <fullName evidence="3">DNA mismatch repair protein HSM3 N-terminal domain-containing protein</fullName>
    </recommendedName>
</protein>
<proteinExistence type="predicted"/>
<gene>
    <name evidence="1" type="ORF">LTR24_009017</name>
</gene>
<evidence type="ECO:0000313" key="1">
    <source>
        <dbReference type="EMBL" id="KAK5079708.1"/>
    </source>
</evidence>
<sequence>MDQIVEDRSALFRDVLTHLENVTANPSTTTLDEELLRRASRNADSHTSRSILWQILTQGESTLQILQQDPRPLTRLLEQVVLSLPFNELKETITSDKLEEGLRSPVVPVQLLILAYLLKAADSPSGAAFVACSPSLTSSLITTWLSSESTEVADKSLDALAALLAVDSPSTSTFVVAQAASGEARGQGLLWRRIFSDAQVYALLFEWTSLMNSKHNVSTKKGLQQATISQGRLFDCIARLAQIDWSQITTSSLPDVERQFMRGNTTTQPFGGILRYAATDMIDPRDYLMEVLRQDFFAKLLGVAEEINGRGVNSRMLQAIQAGAGAHSDGEVNGNGLHL</sequence>
<comment type="caution">
    <text evidence="1">The sequence shown here is derived from an EMBL/GenBank/DDBJ whole genome shotgun (WGS) entry which is preliminary data.</text>
</comment>
<reference evidence="1 2" key="1">
    <citation type="submission" date="2023-08" db="EMBL/GenBank/DDBJ databases">
        <title>Black Yeasts Isolated from many extreme environments.</title>
        <authorList>
            <person name="Coleine C."/>
            <person name="Stajich J.E."/>
            <person name="Selbmann L."/>
        </authorList>
    </citation>
    <scope>NUCLEOTIDE SEQUENCE [LARGE SCALE GENOMIC DNA]</scope>
    <source>
        <strain evidence="1 2">CCFEE 5885</strain>
    </source>
</reference>
<evidence type="ECO:0000313" key="2">
    <source>
        <dbReference type="Proteomes" id="UP001345013"/>
    </source>
</evidence>
<dbReference type="Gene3D" id="1.25.10.50">
    <property type="match status" value="1"/>
</dbReference>
<dbReference type="EMBL" id="JAVRRG010000177">
    <property type="protein sequence ID" value="KAK5079708.1"/>
    <property type="molecule type" value="Genomic_DNA"/>
</dbReference>